<keyword evidence="3" id="KW-0732">Signal</keyword>
<dbReference type="SUPFAM" id="SSF58087">
    <property type="entry name" value="Variant surface glycoprotein (N-terminal domain)"/>
    <property type="match status" value="1"/>
</dbReference>
<evidence type="ECO:0000256" key="3">
    <source>
        <dbReference type="SAM" id="SignalP"/>
    </source>
</evidence>
<evidence type="ECO:0000256" key="2">
    <source>
        <dbReference type="SAM" id="MobiDB-lite"/>
    </source>
</evidence>
<keyword evidence="1" id="KW-0175">Coiled coil</keyword>
<dbReference type="VEuPathDB" id="TriTrypDB:Tb11.0110"/>
<dbReference type="VEuPathDB" id="TriTrypDB:Tb427_000393300"/>
<feature type="chain" id="PRO_5004058634" evidence="3">
    <location>
        <begin position="22"/>
        <end position="358"/>
    </location>
</feature>
<dbReference type="EMBL" id="KC613075">
    <property type="protein sequence ID" value="AGH60506.1"/>
    <property type="molecule type" value="Genomic_DNA"/>
</dbReference>
<sequence length="358" mass="37918">MPSIIFTVALAVAGILEATSAIHDAMHKGDSACAAADYLKKLATQAEDKLKNQLARAQSDLSTATRMSIANKAQATSTRLGTALIAQIINFEAQKALSAALAAYPDIITGVGAVRQLQGVQELISEVEKLNLPDIEAEATGTWLGLTGVHLKPNLNPAATGECTTGANQRQPEERLAAPATPATRLLIFTIATKPAGTRLTDDLTVCEATRMGAFPTAACQAWTDATNLGFKGGKLLTAQQKTITQAGGDTSEYTTSSITSKELPTQEKLNELTKKIKAMELAAATLTYTPLMANLETTTPSENLKQAVARALKGEQGAYSAGKGKEETDKLLEQEYSENKKKVKEGIAKPSREFNPS</sequence>
<feature type="region of interest" description="Disordered" evidence="2">
    <location>
        <begin position="316"/>
        <end position="358"/>
    </location>
</feature>
<protein>
    <submittedName>
        <fullName evidence="4">Variant surface glycoprotein 1584</fullName>
    </submittedName>
</protein>
<name>M4SYT2_9TRYP</name>
<evidence type="ECO:0000313" key="4">
    <source>
        <dbReference type="EMBL" id="AGH60506.1"/>
    </source>
</evidence>
<reference evidence="4" key="1">
    <citation type="submission" date="2013-02" db="EMBL/GenBank/DDBJ databases">
        <authorList>
            <person name="Cross G.A.M."/>
            <person name="Kim H.-S."/>
            <person name="Wickstead B."/>
        </authorList>
    </citation>
    <scope>NUCLEOTIDE SEQUENCE</scope>
    <source>
        <strain evidence="4">Lister 427</strain>
    </source>
</reference>
<reference evidence="4" key="2">
    <citation type="journal article" date="2014" name="Mol. Biochem. Parasitol.">
        <title>Capturing the variant surface glycoprotein repertoire (the VSGnome) of Trypanosoma brucei Lister 427.</title>
        <authorList>
            <person name="Cross G.A."/>
            <person name="Kim H.S."/>
            <person name="Wickstead B."/>
        </authorList>
    </citation>
    <scope>NUCLEOTIDE SEQUENCE</scope>
    <source>
        <strain evidence="4">Lister 427</strain>
    </source>
</reference>
<feature type="coiled-coil region" evidence="1">
    <location>
        <begin position="40"/>
        <end position="67"/>
    </location>
</feature>
<feature type="compositionally biased region" description="Basic and acidic residues" evidence="2">
    <location>
        <begin position="324"/>
        <end position="358"/>
    </location>
</feature>
<evidence type="ECO:0000256" key="1">
    <source>
        <dbReference type="SAM" id="Coils"/>
    </source>
</evidence>
<proteinExistence type="predicted"/>
<organism evidence="4">
    <name type="scientific">Trypanosoma brucei</name>
    <dbReference type="NCBI Taxonomy" id="5691"/>
    <lineage>
        <taxon>Eukaryota</taxon>
        <taxon>Discoba</taxon>
        <taxon>Euglenozoa</taxon>
        <taxon>Kinetoplastea</taxon>
        <taxon>Metakinetoplastina</taxon>
        <taxon>Trypanosomatida</taxon>
        <taxon>Trypanosomatidae</taxon>
        <taxon>Trypanosoma</taxon>
    </lineage>
</organism>
<accession>M4SYT2</accession>
<feature type="signal peptide" evidence="3">
    <location>
        <begin position="1"/>
        <end position="21"/>
    </location>
</feature>
<dbReference type="AlphaFoldDB" id="M4SYT2"/>